<organism evidence="1 2">
    <name type="scientific">Racocetra persica</name>
    <dbReference type="NCBI Taxonomy" id="160502"/>
    <lineage>
        <taxon>Eukaryota</taxon>
        <taxon>Fungi</taxon>
        <taxon>Fungi incertae sedis</taxon>
        <taxon>Mucoromycota</taxon>
        <taxon>Glomeromycotina</taxon>
        <taxon>Glomeromycetes</taxon>
        <taxon>Diversisporales</taxon>
        <taxon>Gigasporaceae</taxon>
        <taxon>Racocetra</taxon>
    </lineage>
</organism>
<gene>
    <name evidence="1" type="ORF">RPERSI_LOCUS36456</name>
</gene>
<dbReference type="EMBL" id="CAJVQC010174841">
    <property type="protein sequence ID" value="CAG8851199.1"/>
    <property type="molecule type" value="Genomic_DNA"/>
</dbReference>
<name>A0ACA9SXG4_9GLOM</name>
<evidence type="ECO:0000313" key="2">
    <source>
        <dbReference type="Proteomes" id="UP000789920"/>
    </source>
</evidence>
<accession>A0ACA9SXG4</accession>
<reference evidence="1" key="1">
    <citation type="submission" date="2021-06" db="EMBL/GenBank/DDBJ databases">
        <authorList>
            <person name="Kallberg Y."/>
            <person name="Tangrot J."/>
            <person name="Rosling A."/>
        </authorList>
    </citation>
    <scope>NUCLEOTIDE SEQUENCE</scope>
    <source>
        <strain evidence="1">MA461A</strain>
    </source>
</reference>
<feature type="non-terminal residue" evidence="1">
    <location>
        <position position="1"/>
    </location>
</feature>
<proteinExistence type="predicted"/>
<protein>
    <submittedName>
        <fullName evidence="1">1307_t:CDS:1</fullName>
    </submittedName>
</protein>
<keyword evidence="2" id="KW-1185">Reference proteome</keyword>
<evidence type="ECO:0000313" key="1">
    <source>
        <dbReference type="EMBL" id="CAG8851199.1"/>
    </source>
</evidence>
<sequence>EKRKWFIDGLKPEYRLKVKEHFPADYNKARNLAIKIERYNKDNQFDIQKTNKTLIERGYNNTKFGIDELMNAMEALKISQIKKKPNNDIQ</sequence>
<dbReference type="Proteomes" id="UP000789920">
    <property type="component" value="Unassembled WGS sequence"/>
</dbReference>
<comment type="caution">
    <text evidence="1">The sequence shown here is derived from an EMBL/GenBank/DDBJ whole genome shotgun (WGS) entry which is preliminary data.</text>
</comment>